<protein>
    <submittedName>
        <fullName evidence="1">Uncharacterized protein</fullName>
    </submittedName>
</protein>
<reference evidence="1" key="1">
    <citation type="submission" date="2010-01" db="EMBL/GenBank/DDBJ databases">
        <title>Genome fragments of uncultured bacteria from the North Pacific subtropical Gyre.</title>
        <authorList>
            <person name="Pham V.D."/>
            <person name="Delong E.F."/>
        </authorList>
    </citation>
    <scope>NUCLEOTIDE SEQUENCE</scope>
</reference>
<organism evidence="1">
    <name type="scientific">uncultured gamma proteobacterium HF0010_26J14</name>
    <dbReference type="NCBI Taxonomy" id="723564"/>
    <lineage>
        <taxon>Bacteria</taxon>
        <taxon>Pseudomonadati</taxon>
        <taxon>Pseudomonadota</taxon>
        <taxon>Gammaproteobacteria</taxon>
        <taxon>environmental samples</taxon>
    </lineage>
</organism>
<dbReference type="EMBL" id="GU567954">
    <property type="protein sequence ID" value="ADI21430.1"/>
    <property type="molecule type" value="Genomic_DNA"/>
</dbReference>
<evidence type="ECO:0000313" key="1">
    <source>
        <dbReference type="EMBL" id="ADI21430.1"/>
    </source>
</evidence>
<proteinExistence type="predicted"/>
<accession>E7C1V6</accession>
<sequence>MMYISILIMFKYGQKQMIKPRILQHQQKKDVVCQDLPMHLRHDLGIQKKGKEVGKKRTNLVFVAI</sequence>
<name>E7C1V6_9GAMM</name>
<dbReference type="AlphaFoldDB" id="E7C1V6"/>